<evidence type="ECO:0000256" key="1">
    <source>
        <dbReference type="ARBA" id="ARBA00004141"/>
    </source>
</evidence>
<feature type="transmembrane region" description="Helical" evidence="6">
    <location>
        <begin position="117"/>
        <end position="136"/>
    </location>
</feature>
<dbReference type="PIRSF" id="PIRSF023381">
    <property type="entry name" value="MannP-dilichol_defect-1p"/>
    <property type="match status" value="1"/>
</dbReference>
<dbReference type="PANTHER" id="PTHR12226:SF3">
    <property type="entry name" value="SOLUTE CARRIER FAMILY 66 MEMBER 3"/>
    <property type="match status" value="1"/>
</dbReference>
<comment type="caution">
    <text evidence="7">The sequence shown here is derived from an EMBL/GenBank/DDBJ whole genome shotgun (WGS) entry which is preliminary data.</text>
</comment>
<dbReference type="AlphaFoldDB" id="A0AAW1DIC6"/>
<keyword evidence="4 5" id="KW-0472">Membrane</keyword>
<evidence type="ECO:0000256" key="5">
    <source>
        <dbReference type="PIRNR" id="PIRNR023381"/>
    </source>
</evidence>
<evidence type="ECO:0000313" key="7">
    <source>
        <dbReference type="EMBL" id="KAK9510786.1"/>
    </source>
</evidence>
<evidence type="ECO:0000256" key="2">
    <source>
        <dbReference type="ARBA" id="ARBA00022692"/>
    </source>
</evidence>
<dbReference type="InterPro" id="IPR006603">
    <property type="entry name" value="PQ-loop_rpt"/>
</dbReference>
<protein>
    <recommendedName>
        <fullName evidence="5">Solute carrier family 66 member 3</fullName>
    </recommendedName>
</protein>
<keyword evidence="2 5" id="KW-0812">Transmembrane</keyword>
<feature type="transmembrane region" description="Helical" evidence="6">
    <location>
        <begin position="63"/>
        <end position="86"/>
    </location>
</feature>
<feature type="transmembrane region" description="Helical" evidence="6">
    <location>
        <begin position="29"/>
        <end position="51"/>
    </location>
</feature>
<dbReference type="Pfam" id="PF04193">
    <property type="entry name" value="PQ-loop"/>
    <property type="match status" value="1"/>
</dbReference>
<comment type="subcellular location">
    <subcellularLocation>
        <location evidence="1 5">Membrane</location>
        <topology evidence="1 5">Multi-pass membrane protein</topology>
    </subcellularLocation>
</comment>
<feature type="transmembrane region" description="Helical" evidence="6">
    <location>
        <begin position="203"/>
        <end position="223"/>
    </location>
</feature>
<name>A0AAW1DIC6_9HEMI</name>
<dbReference type="InterPro" id="IPR016817">
    <property type="entry name" value="MannP-dilichol_defect-1"/>
</dbReference>
<evidence type="ECO:0000256" key="4">
    <source>
        <dbReference type="ARBA" id="ARBA00023136"/>
    </source>
</evidence>
<evidence type="ECO:0000313" key="8">
    <source>
        <dbReference type="Proteomes" id="UP001461498"/>
    </source>
</evidence>
<dbReference type="Proteomes" id="UP001461498">
    <property type="component" value="Unassembled WGS sequence"/>
</dbReference>
<dbReference type="PANTHER" id="PTHR12226">
    <property type="entry name" value="MANNOSE-P-DOLICHOL UTILIZATION DEFECT 1 LEC35 -RELATED"/>
    <property type="match status" value="1"/>
</dbReference>
<keyword evidence="3 5" id="KW-1133">Transmembrane helix</keyword>
<proteinExistence type="predicted"/>
<feature type="transmembrane region" description="Helical" evidence="6">
    <location>
        <begin position="172"/>
        <end position="191"/>
    </location>
</feature>
<accession>A0AAW1DIC6</accession>
<dbReference type="Gene3D" id="1.20.1280.290">
    <property type="match status" value="1"/>
</dbReference>
<gene>
    <name evidence="7" type="ORF">O3M35_005498</name>
</gene>
<dbReference type="EMBL" id="JAPXFL010000002">
    <property type="protein sequence ID" value="KAK9510786.1"/>
    <property type="molecule type" value="Genomic_DNA"/>
</dbReference>
<feature type="transmembrane region" description="Helical" evidence="6">
    <location>
        <begin position="92"/>
        <end position="110"/>
    </location>
</feature>
<sequence length="241" mass="27479">MNESDLSAEECFRKIFLNLNIQNDYCLKIILSKLLSITIIVISIIVILPQIFKIWKKQSARGINVLTILSNLYIITVKGCYCFVRSFPLSSYGELIIIGIQCTFLTALVLRYNVSFTASNIFIVLYPIVVYILASGITPKNILWYLQAIGFPIFFTGRMLQAHTIYKNKSTGDLSGFPFFIQFFITGSRIFTTIQETKDPILIFTQSMNTFSTGLICILFLYYNSKSGIQKKQTNDKLKTN</sequence>
<organism evidence="7 8">
    <name type="scientific">Rhynocoris fuscipes</name>
    <dbReference type="NCBI Taxonomy" id="488301"/>
    <lineage>
        <taxon>Eukaryota</taxon>
        <taxon>Metazoa</taxon>
        <taxon>Ecdysozoa</taxon>
        <taxon>Arthropoda</taxon>
        <taxon>Hexapoda</taxon>
        <taxon>Insecta</taxon>
        <taxon>Pterygota</taxon>
        <taxon>Neoptera</taxon>
        <taxon>Paraneoptera</taxon>
        <taxon>Hemiptera</taxon>
        <taxon>Heteroptera</taxon>
        <taxon>Panheteroptera</taxon>
        <taxon>Cimicomorpha</taxon>
        <taxon>Reduviidae</taxon>
        <taxon>Harpactorinae</taxon>
        <taxon>Harpactorini</taxon>
        <taxon>Rhynocoris</taxon>
    </lineage>
</organism>
<evidence type="ECO:0000256" key="6">
    <source>
        <dbReference type="SAM" id="Phobius"/>
    </source>
</evidence>
<keyword evidence="8" id="KW-1185">Reference proteome</keyword>
<reference evidence="7 8" key="1">
    <citation type="submission" date="2022-12" db="EMBL/GenBank/DDBJ databases">
        <title>Chromosome-level genome assembly of true bugs.</title>
        <authorList>
            <person name="Ma L."/>
            <person name="Li H."/>
        </authorList>
    </citation>
    <scope>NUCLEOTIDE SEQUENCE [LARGE SCALE GENOMIC DNA]</scope>
    <source>
        <strain evidence="7">Lab_2022b</strain>
    </source>
</reference>
<feature type="transmembrane region" description="Helical" evidence="6">
    <location>
        <begin position="142"/>
        <end position="160"/>
    </location>
</feature>
<evidence type="ECO:0000256" key="3">
    <source>
        <dbReference type="ARBA" id="ARBA00022989"/>
    </source>
</evidence>
<dbReference type="GO" id="GO:0016020">
    <property type="term" value="C:membrane"/>
    <property type="evidence" value="ECO:0007669"/>
    <property type="project" value="UniProtKB-SubCell"/>
</dbReference>